<evidence type="ECO:0000313" key="2">
    <source>
        <dbReference type="Proteomes" id="UP000184330"/>
    </source>
</evidence>
<organism evidence="1 2">
    <name type="scientific">Phialocephala subalpina</name>
    <dbReference type="NCBI Taxonomy" id="576137"/>
    <lineage>
        <taxon>Eukaryota</taxon>
        <taxon>Fungi</taxon>
        <taxon>Dikarya</taxon>
        <taxon>Ascomycota</taxon>
        <taxon>Pezizomycotina</taxon>
        <taxon>Leotiomycetes</taxon>
        <taxon>Helotiales</taxon>
        <taxon>Mollisiaceae</taxon>
        <taxon>Phialocephala</taxon>
        <taxon>Phialocephala fortinii species complex</taxon>
    </lineage>
</organism>
<dbReference type="Proteomes" id="UP000184330">
    <property type="component" value="Unassembled WGS sequence"/>
</dbReference>
<proteinExistence type="predicted"/>
<evidence type="ECO:0000313" key="1">
    <source>
        <dbReference type="EMBL" id="CZR57265.1"/>
    </source>
</evidence>
<sequence>MSENSEEEFFGLQWADVPLPDGLYLPEDRDKRTPHPDTKPEEIFEATAGTYNKWTPAMGQNNLSFSFANCLQSYHSRSGDTANPNNALLNRKAVQHLAIDASINFFMKDDDNPRQKEFMGLWHLRSLTEITDAGNFDIIFSNAPKQLGELHAWSISPGGLPTPWFLREDEDYKILDMKYNCPDKYVELALLLRRKTAWNLILPEDIYKRKVDCSCPLGHGVRWIWPDGLPNIESKDIKAAMDRVECLWAFEKDGQLGT</sequence>
<name>A0A1L7WWW2_9HELO</name>
<dbReference type="AlphaFoldDB" id="A0A1L7WWW2"/>
<dbReference type="EMBL" id="FJOG01000009">
    <property type="protein sequence ID" value="CZR57265.1"/>
    <property type="molecule type" value="Genomic_DNA"/>
</dbReference>
<gene>
    <name evidence="1" type="ORF">PAC_07154</name>
</gene>
<reference evidence="1 2" key="1">
    <citation type="submission" date="2016-03" db="EMBL/GenBank/DDBJ databases">
        <authorList>
            <person name="Ploux O."/>
        </authorList>
    </citation>
    <scope>NUCLEOTIDE SEQUENCE [LARGE SCALE GENOMIC DNA]</scope>
    <source>
        <strain evidence="1 2">UAMH 11012</strain>
    </source>
</reference>
<protein>
    <submittedName>
        <fullName evidence="1">Uncharacterized protein</fullName>
    </submittedName>
</protein>
<keyword evidence="2" id="KW-1185">Reference proteome</keyword>
<accession>A0A1L7WWW2</accession>